<dbReference type="EMBL" id="LT906555">
    <property type="protein sequence ID" value="SNW62490.1"/>
    <property type="molecule type" value="Genomic_DNA"/>
</dbReference>
<reference evidence="1" key="1">
    <citation type="submission" date="2017-08" db="EMBL/GenBank/DDBJ databases">
        <authorList>
            <consortium name="Urmite Genomes"/>
        </authorList>
    </citation>
    <scope>NUCLEOTIDE SEQUENCE [LARGE SCALE GENOMIC DNA]</scope>
    <source>
        <strain evidence="1">IHUMI-LCC2</strain>
    </source>
</reference>
<accession>A0A2I2L4R2</accession>
<sequence>MLNIDIVYYMNKFLYAKDYISYFLTCKNLYSYNREQVFTSYCKDNYLLYDIDNRYASTWKDCAIYYDSNHRKYEYKFVDLDKTLYINMLPTSDIYEMITHIYKKYFNNVPDNIALYLQYRDDNNVKIQKIITIRNDNGEYSRHILNLGKLEKTNEILIMTGDAIVHNINYIINSFEMYISMDKNYKKMAKILLNNTINNMIADKSLNEDKDFQGISDNLKNNKITNDNEIIQHATYMKKFISSNVQEL</sequence>
<gene>
    <name evidence="1" type="ORF">ORPV_586</name>
</gene>
<dbReference type="Proteomes" id="UP000236316">
    <property type="component" value="Segment"/>
</dbReference>
<protein>
    <submittedName>
        <fullName evidence="1">Uncharacterized protein</fullName>
    </submittedName>
</protein>
<proteinExistence type="predicted"/>
<organism evidence="1">
    <name type="scientific">Orpheovirus IHUMI-LCC2</name>
    <dbReference type="NCBI Taxonomy" id="2023057"/>
    <lineage>
        <taxon>Viruses</taxon>
        <taxon>Varidnaviria</taxon>
        <taxon>Bamfordvirae</taxon>
        <taxon>Nucleocytoviricota</taxon>
        <taxon>Megaviricetes</taxon>
        <taxon>Pimascovirales</taxon>
        <taxon>Ocovirineae</taxon>
        <taxon>Orpheoviridae</taxon>
        <taxon>Alphaorpheovirus</taxon>
        <taxon>Alphaorpheovirus massiliense</taxon>
    </lineage>
</organism>
<dbReference type="KEGG" id="vg:35382390"/>
<keyword evidence="2" id="KW-1185">Reference proteome</keyword>
<evidence type="ECO:0000313" key="2">
    <source>
        <dbReference type="Proteomes" id="UP000236316"/>
    </source>
</evidence>
<dbReference type="RefSeq" id="YP_009448792.1">
    <property type="nucleotide sequence ID" value="NC_036594.1"/>
</dbReference>
<name>A0A2I2L4R2_9VIRU</name>
<dbReference type="GeneID" id="35382390"/>
<evidence type="ECO:0000313" key="1">
    <source>
        <dbReference type="EMBL" id="SNW62490.1"/>
    </source>
</evidence>